<evidence type="ECO:0000256" key="7">
    <source>
        <dbReference type="SAM" id="Phobius"/>
    </source>
</evidence>
<proteinExistence type="inferred from homology"/>
<dbReference type="STRING" id="1335309.GA0116948_10889"/>
<dbReference type="Pfam" id="PF02687">
    <property type="entry name" value="FtsX"/>
    <property type="match status" value="1"/>
</dbReference>
<accession>A0A1C4EG57</accession>
<evidence type="ECO:0000256" key="6">
    <source>
        <dbReference type="ARBA" id="ARBA00023136"/>
    </source>
</evidence>
<keyword evidence="4 7" id="KW-0812">Transmembrane</keyword>
<keyword evidence="6 7" id="KW-0472">Membrane</keyword>
<dbReference type="GO" id="GO:0044874">
    <property type="term" value="P:lipoprotein localization to outer membrane"/>
    <property type="evidence" value="ECO:0007669"/>
    <property type="project" value="TreeGrafter"/>
</dbReference>
<dbReference type="InterPro" id="IPR051447">
    <property type="entry name" value="Lipoprotein-release_system"/>
</dbReference>
<dbReference type="RefSeq" id="WP_089712697.1">
    <property type="nucleotide sequence ID" value="NZ_FMAR01000008.1"/>
</dbReference>
<evidence type="ECO:0000256" key="1">
    <source>
        <dbReference type="ARBA" id="ARBA00004651"/>
    </source>
</evidence>
<feature type="domain" description="MacB-like periplasmic core" evidence="9">
    <location>
        <begin position="25"/>
        <end position="259"/>
    </location>
</feature>
<evidence type="ECO:0000256" key="5">
    <source>
        <dbReference type="ARBA" id="ARBA00022989"/>
    </source>
</evidence>
<protein>
    <submittedName>
        <fullName evidence="10">Lipoprotein-releasing system permease protein</fullName>
    </submittedName>
</protein>
<comment type="subcellular location">
    <subcellularLocation>
        <location evidence="1">Cell membrane</location>
        <topology evidence="1">Multi-pass membrane protein</topology>
    </subcellularLocation>
</comment>
<dbReference type="PANTHER" id="PTHR30489:SF0">
    <property type="entry name" value="LIPOPROTEIN-RELEASING SYSTEM TRANSMEMBRANE PROTEIN LOLE"/>
    <property type="match status" value="1"/>
</dbReference>
<keyword evidence="11" id="KW-1185">Reference proteome</keyword>
<feature type="transmembrane region" description="Helical" evidence="7">
    <location>
        <begin position="24"/>
        <end position="42"/>
    </location>
</feature>
<organism evidence="10 11">
    <name type="scientific">Chitinophaga costaii</name>
    <dbReference type="NCBI Taxonomy" id="1335309"/>
    <lineage>
        <taxon>Bacteria</taxon>
        <taxon>Pseudomonadati</taxon>
        <taxon>Bacteroidota</taxon>
        <taxon>Chitinophagia</taxon>
        <taxon>Chitinophagales</taxon>
        <taxon>Chitinophagaceae</taxon>
        <taxon>Chitinophaga</taxon>
    </lineage>
</organism>
<name>A0A1C4EG57_9BACT</name>
<evidence type="ECO:0000256" key="4">
    <source>
        <dbReference type="ARBA" id="ARBA00022692"/>
    </source>
</evidence>
<keyword evidence="3" id="KW-1003">Cell membrane</keyword>
<gene>
    <name evidence="10" type="ORF">GA0116948_10889</name>
</gene>
<feature type="transmembrane region" description="Helical" evidence="7">
    <location>
        <begin position="381"/>
        <end position="399"/>
    </location>
</feature>
<feature type="transmembrane region" description="Helical" evidence="7">
    <location>
        <begin position="286"/>
        <end position="307"/>
    </location>
</feature>
<reference evidence="10 11" key="1">
    <citation type="submission" date="2016-08" db="EMBL/GenBank/DDBJ databases">
        <authorList>
            <person name="Seilhamer J.J."/>
        </authorList>
    </citation>
    <scope>NUCLEOTIDE SEQUENCE [LARGE SCALE GENOMIC DNA]</scope>
    <source>
        <strain evidence="10 11">A37T2</strain>
    </source>
</reference>
<evidence type="ECO:0000313" key="11">
    <source>
        <dbReference type="Proteomes" id="UP000242818"/>
    </source>
</evidence>
<evidence type="ECO:0000313" key="10">
    <source>
        <dbReference type="EMBL" id="SCC42598.1"/>
    </source>
</evidence>
<evidence type="ECO:0000259" key="9">
    <source>
        <dbReference type="Pfam" id="PF12704"/>
    </source>
</evidence>
<dbReference type="InterPro" id="IPR025857">
    <property type="entry name" value="MacB_PCD"/>
</dbReference>
<dbReference type="PANTHER" id="PTHR30489">
    <property type="entry name" value="LIPOPROTEIN-RELEASING SYSTEM TRANSMEMBRANE PROTEIN LOLE"/>
    <property type="match status" value="1"/>
</dbReference>
<sequence length="415" mass="45216">MAGTHRHNIDSEISITYITTSRKLTAVAALGVTIGIAIYIFMNSMAAGFSRKSDASIFKNVPHIRVYKDDEISTPLSPATHSGSLPLIVNPRVIPESQKIINPDQVLALLKQQPEVVIATPQVGVDVFYNSGRTQIAGVASGVEIAEADKMFSISETIVEGSIQALKNTPNGMLVGVGVASKMSVKTGDNITITSSRNVTKVMKVVGMFKTSNSNTDKTKSYININSARQLKQESPSYVSDIDVNVKDYDHAPAYSQQLSFLTGYKAEDWKAANETLVAAGRMRTIMINFISLSILLVAGFGIYNILNMTINQKINEIAILKAMGFQGRDVVRIFVQQAMLIGGVGIIFGLLCCSTMIFFLSRVYVGGDIGYFPITYEPEMYARGILFGLIVTFFAGYFPARKAANVDPVSIFRK</sequence>
<evidence type="ECO:0000259" key="8">
    <source>
        <dbReference type="Pfam" id="PF02687"/>
    </source>
</evidence>
<dbReference type="InterPro" id="IPR003838">
    <property type="entry name" value="ABC3_permease_C"/>
</dbReference>
<dbReference type="EMBL" id="FMAR01000008">
    <property type="protein sequence ID" value="SCC42598.1"/>
    <property type="molecule type" value="Genomic_DNA"/>
</dbReference>
<evidence type="ECO:0000256" key="2">
    <source>
        <dbReference type="ARBA" id="ARBA00005236"/>
    </source>
</evidence>
<dbReference type="OrthoDB" id="9770036at2"/>
<dbReference type="GO" id="GO:0098797">
    <property type="term" value="C:plasma membrane protein complex"/>
    <property type="evidence" value="ECO:0007669"/>
    <property type="project" value="TreeGrafter"/>
</dbReference>
<dbReference type="Proteomes" id="UP000242818">
    <property type="component" value="Unassembled WGS sequence"/>
</dbReference>
<comment type="similarity">
    <text evidence="2">Belongs to the ABC-4 integral membrane protein family. LolC/E subfamily.</text>
</comment>
<dbReference type="AlphaFoldDB" id="A0A1C4EG57"/>
<evidence type="ECO:0000256" key="3">
    <source>
        <dbReference type="ARBA" id="ARBA00022475"/>
    </source>
</evidence>
<feature type="domain" description="ABC3 transporter permease C-terminal" evidence="8">
    <location>
        <begin position="289"/>
        <end position="409"/>
    </location>
</feature>
<keyword evidence="5 7" id="KW-1133">Transmembrane helix</keyword>
<dbReference type="Pfam" id="PF12704">
    <property type="entry name" value="MacB_PCD"/>
    <property type="match status" value="1"/>
</dbReference>
<keyword evidence="10" id="KW-0449">Lipoprotein</keyword>
<feature type="transmembrane region" description="Helical" evidence="7">
    <location>
        <begin position="339"/>
        <end position="361"/>
    </location>
</feature>